<evidence type="ECO:0000313" key="3">
    <source>
        <dbReference type="Proteomes" id="UP001176960"/>
    </source>
</evidence>
<keyword evidence="3" id="KW-1185">Reference proteome</keyword>
<organism evidence="2 3">
    <name type="scientific">Brytella acorum</name>
    <dbReference type="NCBI Taxonomy" id="2959299"/>
    <lineage>
        <taxon>Bacteria</taxon>
        <taxon>Pseudomonadati</taxon>
        <taxon>Pseudomonadota</taxon>
        <taxon>Alphaproteobacteria</taxon>
        <taxon>Acetobacterales</taxon>
        <taxon>Acetobacteraceae</taxon>
        <taxon>Brytella</taxon>
    </lineage>
</organism>
<evidence type="ECO:0000256" key="1">
    <source>
        <dbReference type="SAM" id="MobiDB-lite"/>
    </source>
</evidence>
<name>A0AA35UU42_9PROT</name>
<feature type="compositionally biased region" description="Polar residues" evidence="1">
    <location>
        <begin position="139"/>
        <end position="150"/>
    </location>
</feature>
<sequence length="150" mass="16333">MATFAHPCAGAEKTSETAFYTNSCYEKESGDVAGYVVKEQGGGPHPDLWIYWSEGVFMEPAPAKIVNDARAPGRFAFVASLPGGSRRLSFDGVKTDRALEGMMTSPWDTTPRHVVLERRPEKEAFDPQRHVGTGYCAPLTSSPSSEAQHP</sequence>
<feature type="region of interest" description="Disordered" evidence="1">
    <location>
        <begin position="119"/>
        <end position="150"/>
    </location>
</feature>
<dbReference type="RefSeq" id="WP_289842715.1">
    <property type="nucleotide sequence ID" value="NZ_CATKSH010000001.1"/>
</dbReference>
<gene>
    <name evidence="2" type="ORF">LMG32879_000300</name>
</gene>
<comment type="caution">
    <text evidence="2">The sequence shown here is derived from an EMBL/GenBank/DDBJ whole genome shotgun (WGS) entry which is preliminary data.</text>
</comment>
<accession>A0AA35UU42</accession>
<protein>
    <submittedName>
        <fullName evidence="2">Uncharacterized protein</fullName>
    </submittedName>
</protein>
<dbReference type="Proteomes" id="UP001176960">
    <property type="component" value="Unassembled WGS sequence"/>
</dbReference>
<evidence type="ECO:0000313" key="2">
    <source>
        <dbReference type="EMBL" id="CAI9119485.1"/>
    </source>
</evidence>
<reference evidence="2" key="1">
    <citation type="submission" date="2023-03" db="EMBL/GenBank/DDBJ databases">
        <authorList>
            <person name="Cleenwerck I."/>
        </authorList>
    </citation>
    <scope>NUCLEOTIDE SEQUENCE</scope>
    <source>
        <strain evidence="2">LMG 32879</strain>
    </source>
</reference>
<proteinExistence type="predicted"/>
<dbReference type="AlphaFoldDB" id="A0AA35UU42"/>
<dbReference type="EMBL" id="CATKSH010000001">
    <property type="protein sequence ID" value="CAI9119485.1"/>
    <property type="molecule type" value="Genomic_DNA"/>
</dbReference>
<feature type="compositionally biased region" description="Basic and acidic residues" evidence="1">
    <location>
        <begin position="119"/>
        <end position="129"/>
    </location>
</feature>